<dbReference type="InterPro" id="IPR001223">
    <property type="entry name" value="Glyco_hydro18_cat"/>
</dbReference>
<dbReference type="PANTHER" id="PTHR46066">
    <property type="entry name" value="CHITINASE DOMAIN-CONTAINING PROTEIN 1 FAMILY MEMBER"/>
    <property type="match status" value="1"/>
</dbReference>
<organism evidence="4 5">
    <name type="scientific">Bifiguratus adelaidae</name>
    <dbReference type="NCBI Taxonomy" id="1938954"/>
    <lineage>
        <taxon>Eukaryota</taxon>
        <taxon>Fungi</taxon>
        <taxon>Fungi incertae sedis</taxon>
        <taxon>Mucoromycota</taxon>
        <taxon>Mucoromycotina</taxon>
        <taxon>Endogonomycetes</taxon>
        <taxon>Endogonales</taxon>
        <taxon>Endogonales incertae sedis</taxon>
        <taxon>Bifiguratus</taxon>
    </lineage>
</organism>
<dbReference type="OrthoDB" id="10254444at2759"/>
<proteinExistence type="inferred from homology"/>
<dbReference type="Pfam" id="PF00704">
    <property type="entry name" value="Glyco_hydro_18"/>
    <property type="match status" value="1"/>
</dbReference>
<comment type="similarity">
    <text evidence="1">Belongs to the glycosyl hydrolase 18 family.</text>
</comment>
<evidence type="ECO:0000256" key="2">
    <source>
        <dbReference type="ARBA" id="ARBA00040976"/>
    </source>
</evidence>
<keyword evidence="5" id="KW-1185">Reference proteome</keyword>
<comment type="caution">
    <text evidence="4">The sequence shown here is derived from an EMBL/GenBank/DDBJ whole genome shotgun (WGS) entry which is preliminary data.</text>
</comment>
<dbReference type="InterPro" id="IPR011583">
    <property type="entry name" value="Chitinase_II/V-like_cat"/>
</dbReference>
<feature type="domain" description="GH18" evidence="3">
    <location>
        <begin position="1"/>
        <end position="242"/>
    </location>
</feature>
<sequence>MQLQFITQEDIINLVQDPNEAAALANALTQECIAQKFNGLTLETGVPPHLLRLLIVDLAKKLHDESMELILVIPPIREMVNNNPPIHMSKEEFDHLSQHVDRFSIMTYDFSTSKSGPNAPIDWLRDNLEHFGSTPNAHKLLMGLNLYGMYFTPVKAEPITGSVYLERLRTCEDEEGEPIHKLVWDKINQEHVAECFNDGDEIEIWYPSKRSIHDRLELAKEYGVGLSLWEVGQGLDYFYDRL</sequence>
<dbReference type="AlphaFoldDB" id="A0A261Y5N6"/>
<dbReference type="GO" id="GO:0008061">
    <property type="term" value="F:chitin binding"/>
    <property type="evidence" value="ECO:0007669"/>
    <property type="project" value="InterPro"/>
</dbReference>
<dbReference type="GO" id="GO:0012505">
    <property type="term" value="C:endomembrane system"/>
    <property type="evidence" value="ECO:0007669"/>
    <property type="project" value="TreeGrafter"/>
</dbReference>
<dbReference type="InterPro" id="IPR017853">
    <property type="entry name" value="GH"/>
</dbReference>
<accession>A0A261Y5N6</accession>
<dbReference type="SUPFAM" id="SSF51445">
    <property type="entry name" value="(Trans)glycosidases"/>
    <property type="match status" value="1"/>
</dbReference>
<dbReference type="PROSITE" id="PS51910">
    <property type="entry name" value="GH18_2"/>
    <property type="match status" value="1"/>
</dbReference>
<evidence type="ECO:0000256" key="1">
    <source>
        <dbReference type="ARBA" id="ARBA00009336"/>
    </source>
</evidence>
<dbReference type="Gene3D" id="3.20.20.80">
    <property type="entry name" value="Glycosidases"/>
    <property type="match status" value="1"/>
</dbReference>
<evidence type="ECO:0000313" key="5">
    <source>
        <dbReference type="Proteomes" id="UP000242875"/>
    </source>
</evidence>
<evidence type="ECO:0000313" key="4">
    <source>
        <dbReference type="EMBL" id="OZJ05935.1"/>
    </source>
</evidence>
<dbReference type="GO" id="GO:0070492">
    <property type="term" value="F:oligosaccharide binding"/>
    <property type="evidence" value="ECO:0007669"/>
    <property type="project" value="TreeGrafter"/>
</dbReference>
<dbReference type="Proteomes" id="UP000242875">
    <property type="component" value="Unassembled WGS sequence"/>
</dbReference>
<protein>
    <recommendedName>
        <fullName evidence="2">Chitinase domain-containing protein 1</fullName>
    </recommendedName>
</protein>
<name>A0A261Y5N6_9FUNG</name>
<dbReference type="GO" id="GO:0005975">
    <property type="term" value="P:carbohydrate metabolic process"/>
    <property type="evidence" value="ECO:0007669"/>
    <property type="project" value="InterPro"/>
</dbReference>
<dbReference type="EMBL" id="MVBO01000008">
    <property type="protein sequence ID" value="OZJ05935.1"/>
    <property type="molecule type" value="Genomic_DNA"/>
</dbReference>
<dbReference type="SMART" id="SM00636">
    <property type="entry name" value="Glyco_18"/>
    <property type="match status" value="1"/>
</dbReference>
<dbReference type="PANTHER" id="PTHR46066:SF2">
    <property type="entry name" value="CHITINASE DOMAIN-CONTAINING PROTEIN 1"/>
    <property type="match status" value="1"/>
</dbReference>
<evidence type="ECO:0000259" key="3">
    <source>
        <dbReference type="PROSITE" id="PS51910"/>
    </source>
</evidence>
<reference evidence="4 5" key="1">
    <citation type="journal article" date="2017" name="Mycologia">
        <title>Bifiguratus adelaidae, gen. et sp. nov., a new member of Mucoromycotina in endophytic and soil-dwelling habitats.</title>
        <authorList>
            <person name="Torres-Cruz T.J."/>
            <person name="Billingsley Tobias T.L."/>
            <person name="Almatruk M."/>
            <person name="Hesse C."/>
            <person name="Kuske C.R."/>
            <person name="Desiro A."/>
            <person name="Benucci G.M."/>
            <person name="Bonito G."/>
            <person name="Stajich J.E."/>
            <person name="Dunlap C."/>
            <person name="Arnold A.E."/>
            <person name="Porras-Alfaro A."/>
        </authorList>
    </citation>
    <scope>NUCLEOTIDE SEQUENCE [LARGE SCALE GENOMIC DNA]</scope>
    <source>
        <strain evidence="4 5">AZ0501</strain>
    </source>
</reference>
<gene>
    <name evidence="4" type="ORF">BZG36_01226</name>
</gene>